<keyword evidence="2" id="KW-1185">Reference proteome</keyword>
<gene>
    <name evidence="1" type="ORF">QFZ53_000679</name>
</gene>
<dbReference type="Gene3D" id="3.40.190.10">
    <property type="entry name" value="Periplasmic binding protein-like II"/>
    <property type="match status" value="1"/>
</dbReference>
<dbReference type="AlphaFoldDB" id="A0AAW8ESK2"/>
<dbReference type="RefSeq" id="WP_307293502.1">
    <property type="nucleotide sequence ID" value="NZ_JAUSXV010000001.1"/>
</dbReference>
<dbReference type="EMBL" id="JAUSXV010000001">
    <property type="protein sequence ID" value="MDQ0646483.1"/>
    <property type="molecule type" value="Genomic_DNA"/>
</dbReference>
<comment type="caution">
    <text evidence="1">The sequence shown here is derived from an EMBL/GenBank/DDBJ whole genome shotgun (WGS) entry which is preliminary data.</text>
</comment>
<dbReference type="Proteomes" id="UP001244427">
    <property type="component" value="Unassembled WGS sequence"/>
</dbReference>
<evidence type="ECO:0000313" key="1">
    <source>
        <dbReference type="EMBL" id="MDQ0646483.1"/>
    </source>
</evidence>
<name>A0AAW8ESK2_9MICO</name>
<sequence>MFDEASKNLGPWAWGPKYDLTSTALKDAVTASATLSDALETTQTTTVDGLEKLGLDIKE</sequence>
<reference evidence="1 2" key="1">
    <citation type="submission" date="2023-07" db="EMBL/GenBank/DDBJ databases">
        <title>Comparative genomics of wheat-associated soil bacteria to identify genetic determinants of phenazine resistance.</title>
        <authorList>
            <person name="Mouncey N."/>
        </authorList>
    </citation>
    <scope>NUCLEOTIDE SEQUENCE [LARGE SCALE GENOMIC DNA]</scope>
    <source>
        <strain evidence="1 2">W4I9-1</strain>
    </source>
</reference>
<protein>
    <submittedName>
        <fullName evidence="1">Uncharacterized protein</fullName>
    </submittedName>
</protein>
<organism evidence="1 2">
    <name type="scientific">Microbacterium natoriense</name>
    <dbReference type="NCBI Taxonomy" id="284570"/>
    <lineage>
        <taxon>Bacteria</taxon>
        <taxon>Bacillati</taxon>
        <taxon>Actinomycetota</taxon>
        <taxon>Actinomycetes</taxon>
        <taxon>Micrococcales</taxon>
        <taxon>Microbacteriaceae</taxon>
        <taxon>Microbacterium</taxon>
    </lineage>
</organism>
<evidence type="ECO:0000313" key="2">
    <source>
        <dbReference type="Proteomes" id="UP001244427"/>
    </source>
</evidence>
<proteinExistence type="predicted"/>
<accession>A0AAW8ESK2</accession>